<evidence type="ECO:0000313" key="3">
    <source>
        <dbReference type="Proteomes" id="UP000308978"/>
    </source>
</evidence>
<name>A0A4S4G355_9ACTN</name>
<sequence length="163" mass="18009">MDAPLALLNRQQKGRLAEIIVIATLLSWNFEVFEPEVDDRGVDLIASPDSGVFYRIQVKGITGGSYTFLTQRQFDAATNGGRTASLAYVAYVRLDAKPAPEVFIIPFSAWDDESPVFTSYHSGKQGQTGETEYGINYSQKNAPLLEPYRADVVLAELSARRAE</sequence>
<evidence type="ECO:0000259" key="1">
    <source>
        <dbReference type="Pfam" id="PF11645"/>
    </source>
</evidence>
<evidence type="ECO:0000313" key="2">
    <source>
        <dbReference type="EMBL" id="THG37151.1"/>
    </source>
</evidence>
<dbReference type="RefSeq" id="WP_136434479.1">
    <property type="nucleotide sequence ID" value="NZ_SSTJ01000007.1"/>
</dbReference>
<gene>
    <name evidence="2" type="ORF">E5986_06735</name>
</gene>
<dbReference type="InterPro" id="IPR011856">
    <property type="entry name" value="tRNA_endonuc-like_dom_sf"/>
</dbReference>
<dbReference type="GO" id="GO:0003676">
    <property type="term" value="F:nucleic acid binding"/>
    <property type="evidence" value="ECO:0007669"/>
    <property type="project" value="InterPro"/>
</dbReference>
<dbReference type="Pfam" id="PF11645">
    <property type="entry name" value="PDDEXK_5"/>
    <property type="match status" value="1"/>
</dbReference>
<dbReference type="InterPro" id="IPR021671">
    <property type="entry name" value="PD(D/E)XK_Endonuc"/>
</dbReference>
<accession>A0A4S4G355</accession>
<dbReference type="EMBL" id="SSTJ01000007">
    <property type="protein sequence ID" value="THG37151.1"/>
    <property type="molecule type" value="Genomic_DNA"/>
</dbReference>
<comment type="caution">
    <text evidence="2">The sequence shown here is derived from an EMBL/GenBank/DDBJ whole genome shotgun (WGS) entry which is preliminary data.</text>
</comment>
<dbReference type="Gene3D" id="3.40.1350.10">
    <property type="match status" value="1"/>
</dbReference>
<organism evidence="2 3">
    <name type="scientific">Adlercreutzia caecimuris</name>
    <dbReference type="NCBI Taxonomy" id="671266"/>
    <lineage>
        <taxon>Bacteria</taxon>
        <taxon>Bacillati</taxon>
        <taxon>Actinomycetota</taxon>
        <taxon>Coriobacteriia</taxon>
        <taxon>Eggerthellales</taxon>
        <taxon>Eggerthellaceae</taxon>
        <taxon>Adlercreutzia</taxon>
    </lineage>
</organism>
<feature type="domain" description="PD(D/E)XK endonuclease" evidence="1">
    <location>
        <begin position="9"/>
        <end position="61"/>
    </location>
</feature>
<dbReference type="AlphaFoldDB" id="A0A4S4G355"/>
<protein>
    <recommendedName>
        <fullName evidence="1">PD(D/E)XK endonuclease domain-containing protein</fullName>
    </recommendedName>
</protein>
<proteinExistence type="predicted"/>
<dbReference type="Proteomes" id="UP000308978">
    <property type="component" value="Unassembled WGS sequence"/>
</dbReference>
<reference evidence="2 3" key="1">
    <citation type="submission" date="2019-04" db="EMBL/GenBank/DDBJ databases">
        <title>Microbes associate with the intestines of laboratory mice.</title>
        <authorList>
            <person name="Navarre W."/>
            <person name="Wong E."/>
            <person name="Huang K.C."/>
            <person name="Tropini C."/>
            <person name="Ng K."/>
            <person name="Yu B."/>
        </authorList>
    </citation>
    <scope>NUCLEOTIDE SEQUENCE [LARGE SCALE GENOMIC DNA]</scope>
    <source>
        <strain evidence="2 3">NM80_B27</strain>
    </source>
</reference>